<dbReference type="GO" id="GO:0005315">
    <property type="term" value="F:phosphate transmembrane transporter activity"/>
    <property type="evidence" value="ECO:0007669"/>
    <property type="project" value="InterPro"/>
</dbReference>
<evidence type="ECO:0000313" key="11">
    <source>
        <dbReference type="Proteomes" id="UP000248066"/>
    </source>
</evidence>
<dbReference type="OrthoDB" id="9807065at2"/>
<dbReference type="PROSITE" id="PS50928">
    <property type="entry name" value="ABC_TM1"/>
    <property type="match status" value="1"/>
</dbReference>
<dbReference type="Gene3D" id="1.10.3720.10">
    <property type="entry name" value="MetI-like"/>
    <property type="match status" value="1"/>
</dbReference>
<keyword evidence="7 8" id="KW-0472">Membrane</keyword>
<evidence type="ECO:0000256" key="8">
    <source>
        <dbReference type="RuleBase" id="RU363043"/>
    </source>
</evidence>
<feature type="domain" description="ABC transmembrane type-1" evidence="9">
    <location>
        <begin position="62"/>
        <end position="270"/>
    </location>
</feature>
<keyword evidence="3" id="KW-0813">Transport</keyword>
<dbReference type="Proteomes" id="UP000248066">
    <property type="component" value="Unassembled WGS sequence"/>
</dbReference>
<evidence type="ECO:0000313" key="10">
    <source>
        <dbReference type="EMBL" id="PYZ97364.1"/>
    </source>
</evidence>
<feature type="transmembrane region" description="Helical" evidence="8">
    <location>
        <begin position="131"/>
        <end position="149"/>
    </location>
</feature>
<evidence type="ECO:0000256" key="2">
    <source>
        <dbReference type="ARBA" id="ARBA00007069"/>
    </source>
</evidence>
<dbReference type="InterPro" id="IPR000515">
    <property type="entry name" value="MetI-like"/>
</dbReference>
<dbReference type="CDD" id="cd06261">
    <property type="entry name" value="TM_PBP2"/>
    <property type="match status" value="1"/>
</dbReference>
<feature type="transmembrane region" description="Helical" evidence="8">
    <location>
        <begin position="251"/>
        <end position="273"/>
    </location>
</feature>
<dbReference type="NCBIfam" id="TIGR00974">
    <property type="entry name" value="3a0107s02c"/>
    <property type="match status" value="1"/>
</dbReference>
<feature type="transmembrane region" description="Helical" evidence="8">
    <location>
        <begin position="9"/>
        <end position="33"/>
    </location>
</feature>
<sequence length="284" mass="30437">MSKQMTQKVWFTICGAFAALTIAALLFLLISIIREGAHVLSWAFLTQEPRRNMTEGGIMPALVGTFYVASLTVLISVPVGVGAAIYLNEYAKQGPVVRVIRMSIRNLAGVPSIVYGLFGLAIFAATLRMGVGLITAAITLAIMVLPWIITASEEALKAVPSSFREGGLALGATKWQTIRQLVLPTAVPGMATGSILGLARAAGETAPIILTGAAYFSRNLPTSLNDSFMALPYHLYILATQHAQTATVRPIAYGTALVLIMMVVLLNLSAILLRNYYRKKNEAL</sequence>
<evidence type="ECO:0000259" key="9">
    <source>
        <dbReference type="PROSITE" id="PS50928"/>
    </source>
</evidence>
<evidence type="ECO:0000256" key="1">
    <source>
        <dbReference type="ARBA" id="ARBA00004651"/>
    </source>
</evidence>
<dbReference type="AlphaFoldDB" id="A0A2W0H673"/>
<organism evidence="10 11">
    <name type="scientific">Alteribacter lacisalsi</name>
    <dbReference type="NCBI Taxonomy" id="2045244"/>
    <lineage>
        <taxon>Bacteria</taxon>
        <taxon>Bacillati</taxon>
        <taxon>Bacillota</taxon>
        <taxon>Bacilli</taxon>
        <taxon>Bacillales</taxon>
        <taxon>Bacillaceae</taxon>
        <taxon>Alteribacter</taxon>
    </lineage>
</organism>
<dbReference type="GO" id="GO:0035435">
    <property type="term" value="P:phosphate ion transmembrane transport"/>
    <property type="evidence" value="ECO:0007669"/>
    <property type="project" value="InterPro"/>
</dbReference>
<dbReference type="PANTHER" id="PTHR43470">
    <property type="entry name" value="PHOSPHATE TRANSPORT SYSTEM PERMEASE PROTEIN PSTA-RELATED"/>
    <property type="match status" value="1"/>
</dbReference>
<comment type="caution">
    <text evidence="8">Lacks conserved residue(s) required for the propagation of feature annotation.</text>
</comment>
<name>A0A2W0H673_9BACI</name>
<accession>A0A2W0H673</accession>
<dbReference type="GO" id="GO:0005886">
    <property type="term" value="C:plasma membrane"/>
    <property type="evidence" value="ECO:0007669"/>
    <property type="project" value="UniProtKB-SubCell"/>
</dbReference>
<gene>
    <name evidence="10" type="primary">pstA</name>
    <name evidence="10" type="ORF">CR205_01810</name>
</gene>
<keyword evidence="11" id="KW-1185">Reference proteome</keyword>
<dbReference type="EMBL" id="PDOF01000001">
    <property type="protein sequence ID" value="PYZ97364.1"/>
    <property type="molecule type" value="Genomic_DNA"/>
</dbReference>
<dbReference type="InterPro" id="IPR005672">
    <property type="entry name" value="Phosphate_PstA"/>
</dbReference>
<proteinExistence type="inferred from homology"/>
<evidence type="ECO:0000256" key="4">
    <source>
        <dbReference type="ARBA" id="ARBA00022475"/>
    </source>
</evidence>
<dbReference type="SUPFAM" id="SSF161098">
    <property type="entry name" value="MetI-like"/>
    <property type="match status" value="1"/>
</dbReference>
<evidence type="ECO:0000256" key="3">
    <source>
        <dbReference type="ARBA" id="ARBA00022448"/>
    </source>
</evidence>
<evidence type="ECO:0000256" key="7">
    <source>
        <dbReference type="ARBA" id="ARBA00023136"/>
    </source>
</evidence>
<comment type="similarity">
    <text evidence="2 8">Belongs to the binding-protein-dependent transport system permease family. CysTW subfamily.</text>
</comment>
<comment type="subcellular location">
    <subcellularLocation>
        <location evidence="1 8">Cell membrane</location>
        <topology evidence="1 8">Multi-pass membrane protein</topology>
    </subcellularLocation>
</comment>
<keyword evidence="4 8" id="KW-1003">Cell membrane</keyword>
<keyword evidence="5 8" id="KW-0812">Transmembrane</keyword>
<dbReference type="RefSeq" id="WP_110516363.1">
    <property type="nucleotide sequence ID" value="NZ_PDOF01000001.1"/>
</dbReference>
<feature type="transmembrane region" description="Helical" evidence="8">
    <location>
        <begin position="107"/>
        <end position="125"/>
    </location>
</feature>
<reference evidence="10 11" key="1">
    <citation type="submission" date="2017-10" db="EMBL/GenBank/DDBJ databases">
        <title>Bacillus sp. nov., a halophilic bacterium isolated from a Yangshapao Lake.</title>
        <authorList>
            <person name="Wang H."/>
        </authorList>
    </citation>
    <scope>NUCLEOTIDE SEQUENCE [LARGE SCALE GENOMIC DNA]</scope>
    <source>
        <strain evidence="10 11">YSP-3</strain>
    </source>
</reference>
<protein>
    <recommendedName>
        <fullName evidence="8">Phosphate transport system permease protein PstA</fullName>
    </recommendedName>
</protein>
<feature type="transmembrane region" description="Helical" evidence="8">
    <location>
        <begin position="66"/>
        <end position="87"/>
    </location>
</feature>
<evidence type="ECO:0000256" key="5">
    <source>
        <dbReference type="ARBA" id="ARBA00022692"/>
    </source>
</evidence>
<dbReference type="InterPro" id="IPR035906">
    <property type="entry name" value="MetI-like_sf"/>
</dbReference>
<evidence type="ECO:0000256" key="6">
    <source>
        <dbReference type="ARBA" id="ARBA00022989"/>
    </source>
</evidence>
<dbReference type="PANTHER" id="PTHR43470:SF3">
    <property type="entry name" value="PHOSPHATE TRANSPORT SYSTEM PERMEASE PROTEIN PSTA-RELATED"/>
    <property type="match status" value="1"/>
</dbReference>
<keyword evidence="6 8" id="KW-1133">Transmembrane helix</keyword>
<comment type="caution">
    <text evidence="10">The sequence shown here is derived from an EMBL/GenBank/DDBJ whole genome shotgun (WGS) entry which is preliminary data.</text>
</comment>
<dbReference type="Pfam" id="PF00528">
    <property type="entry name" value="BPD_transp_1"/>
    <property type="match status" value="1"/>
</dbReference>